<accession>A0AA40P048</accession>
<evidence type="ECO:0000313" key="2">
    <source>
        <dbReference type="Proteomes" id="UP000050523"/>
    </source>
</evidence>
<sequence>MMPGNTEQLVPLNDAEFSEMMEEFDRAGAWMMHQLQGRKSIMEKHVIGLERQNLAELEVIERLADSVGIEAFEAEVLRLAGLHALNPEATIQAISVQVHPSIIGISDSVFQVLRRLCDTLVEREPALLTRPSYRCRNAQHAALPWELWLALVRHAREAFDPAGLDAEFLAGKLREGYSTQEAFDALISSKRVKGKPGAD</sequence>
<reference evidence="1 2" key="1">
    <citation type="submission" date="2015-09" db="EMBL/GenBank/DDBJ databases">
        <title>Genome announcement of multiple Pseudomonas syringae strains.</title>
        <authorList>
            <person name="Thakur S."/>
            <person name="Wang P.W."/>
            <person name="Gong Y."/>
            <person name="Weir B.S."/>
            <person name="Guttman D.S."/>
        </authorList>
    </citation>
    <scope>NUCLEOTIDE SEQUENCE [LARGE SCALE GENOMIC DNA]</scope>
    <source>
        <strain evidence="1 2">ICMP9151</strain>
    </source>
</reference>
<dbReference type="EMBL" id="LJRO01000458">
    <property type="protein sequence ID" value="KPY92224.1"/>
    <property type="molecule type" value="Genomic_DNA"/>
</dbReference>
<dbReference type="AlphaFoldDB" id="A0AA40P048"/>
<evidence type="ECO:0000313" key="1">
    <source>
        <dbReference type="EMBL" id="KPY92224.1"/>
    </source>
</evidence>
<comment type="caution">
    <text evidence="1">The sequence shown here is derived from an EMBL/GenBank/DDBJ whole genome shotgun (WGS) entry which is preliminary data.</text>
</comment>
<organism evidence="1 2">
    <name type="scientific">Pseudomonas tremae</name>
    <dbReference type="NCBI Taxonomy" id="200454"/>
    <lineage>
        <taxon>Bacteria</taxon>
        <taxon>Pseudomonadati</taxon>
        <taxon>Pseudomonadota</taxon>
        <taxon>Gammaproteobacteria</taxon>
        <taxon>Pseudomonadales</taxon>
        <taxon>Pseudomonadaceae</taxon>
        <taxon>Pseudomonas</taxon>
    </lineage>
</organism>
<protein>
    <submittedName>
        <fullName evidence="1">Uncharacterized protein</fullName>
    </submittedName>
</protein>
<dbReference type="Proteomes" id="UP000050523">
    <property type="component" value="Unassembled WGS sequence"/>
</dbReference>
<proteinExistence type="predicted"/>
<name>A0AA40P048_9PSED</name>
<gene>
    <name evidence="1" type="ORF">ALO43_03468</name>
</gene>